<sequence>MTDPYQQSLDWLKDAKAIVKKARRLREAFPDLHSLAHEQASAYLSRQTGTTLDPDRVWWHHFRTGDNRRAQCFTGWTHHHPPISSLTFTELWIRRLDVELQDEDAETIFRLNGFYHEGPQATAYGAHNEVQLDPVKVRSHFWEIDFAGVVRERTDRFWRNEGRDLPMLLKVRFIAAIESSLADGHITSDDRQRLWGWMGLEAGKRLSLASLTGPGGSGAYSLRYYSMHGGGHLLTFAIRSGRFLLYTPTADVPLRAFDDVAALRAWVARRLHGDDGQRWYDSLHRPYDQVDEAARKAGLERLRERSGTGPVPHWPFGLGAEVSRPLFEQMSEWVKDDIQASHRVLVSNSDLHKQFWRHELGVAIAVLSVFALAWQPFGMVLFLLGSVRLGLDIDALLQAPTKAQRIEAFTSALSDLLVMAFSVFTVLPKGAPEQWDTYMEVDDTSSDLVSRSVRQRHRGVLNQADLPEFEGHMAPMDEFGTPHVEWQGKRFYNFKHEGEVHNNLIEQYSNHMAKVNDVFSIGRQRLAAIPEDELQAYLDNLLDSMEQLPASGAKVLWRGGCGPRVTIGARWRAGAVRQGDVLVSTDLTSFTESPYIPRRFMLPKEAVDLPLEQAAEHFDDNTVLYELLADGQASGVPVASLSLNWQEAEVLFTPGRYFRIESASQISGTHYRFLRIRLREVAKPMGKPAYAMRTGLPFDRQAYQQLVQHDAVVERFFPAADWT</sequence>
<name>A0A6I6XQW3_PSEPU</name>
<gene>
    <name evidence="2" type="ORF">C2H86_27690</name>
</gene>
<proteinExistence type="predicted"/>
<evidence type="ECO:0000259" key="1">
    <source>
        <dbReference type="Pfam" id="PF20178"/>
    </source>
</evidence>
<dbReference type="Gene3D" id="3.90.176.10">
    <property type="entry name" value="Toxin ADP-ribosyltransferase, Chain A, domain 1"/>
    <property type="match status" value="1"/>
</dbReference>
<accession>A0A6I6XQW3</accession>
<dbReference type="Pfam" id="PF20178">
    <property type="entry name" value="ToxA_N"/>
    <property type="match status" value="1"/>
</dbReference>
<dbReference type="PROSITE" id="PS51996">
    <property type="entry name" value="TR_MART"/>
    <property type="match status" value="1"/>
</dbReference>
<evidence type="ECO:0000313" key="3">
    <source>
        <dbReference type="Proteomes" id="UP000464480"/>
    </source>
</evidence>
<protein>
    <recommendedName>
        <fullName evidence="1">Dermonecrotic toxin N-terminal domain-containing protein</fullName>
    </recommendedName>
</protein>
<dbReference type="AlphaFoldDB" id="A0A6I6XQW3"/>
<dbReference type="Proteomes" id="UP000464480">
    <property type="component" value="Chromosome"/>
</dbReference>
<dbReference type="RefSeq" id="WP_159412823.1">
    <property type="nucleotide sequence ID" value="NZ_CP026115.2"/>
</dbReference>
<reference evidence="2 3" key="1">
    <citation type="submission" date="2020-02" db="EMBL/GenBank/DDBJ databases">
        <title>Pseudomonas Putida W5 Complete Genome Assembly.</title>
        <authorList>
            <person name="Yuan Z.-C."/>
            <person name="Shaw G.A."/>
            <person name="Cusano A.D."/>
            <person name="Caddey B.J."/>
            <person name="Weselowski B.J."/>
        </authorList>
    </citation>
    <scope>NUCLEOTIDE SEQUENCE [LARGE SCALE GENOMIC DNA]</scope>
    <source>
        <strain evidence="2 3">W5</strain>
    </source>
</reference>
<dbReference type="InterPro" id="IPR046673">
    <property type="entry name" value="ToxA_N"/>
</dbReference>
<dbReference type="EMBL" id="CP026115">
    <property type="protein sequence ID" value="QHG67989.1"/>
    <property type="molecule type" value="Genomic_DNA"/>
</dbReference>
<feature type="domain" description="Dermonecrotic toxin N-terminal" evidence="1">
    <location>
        <begin position="27"/>
        <end position="277"/>
    </location>
</feature>
<dbReference type="SUPFAM" id="SSF56399">
    <property type="entry name" value="ADP-ribosylation"/>
    <property type="match status" value="1"/>
</dbReference>
<organism evidence="2 3">
    <name type="scientific">Pseudomonas putida</name>
    <name type="common">Arthrobacter siderocapsulatus</name>
    <dbReference type="NCBI Taxonomy" id="303"/>
    <lineage>
        <taxon>Bacteria</taxon>
        <taxon>Pseudomonadati</taxon>
        <taxon>Pseudomonadota</taxon>
        <taxon>Gammaproteobacteria</taxon>
        <taxon>Pseudomonadales</taxon>
        <taxon>Pseudomonadaceae</taxon>
        <taxon>Pseudomonas</taxon>
    </lineage>
</organism>
<evidence type="ECO:0000313" key="2">
    <source>
        <dbReference type="EMBL" id="QHG67989.1"/>
    </source>
</evidence>